<keyword evidence="7" id="KW-0812">Transmembrane</keyword>
<keyword evidence="7" id="KW-1133">Transmembrane helix</keyword>
<dbReference type="GO" id="GO:0005856">
    <property type="term" value="C:cytoskeleton"/>
    <property type="evidence" value="ECO:0007669"/>
    <property type="project" value="UniProtKB-SubCell"/>
</dbReference>
<name>A0A2H6KJQ7_9APIC</name>
<feature type="coiled-coil region" evidence="5">
    <location>
        <begin position="2552"/>
        <end position="2586"/>
    </location>
</feature>
<evidence type="ECO:0000256" key="3">
    <source>
        <dbReference type="ARBA" id="ARBA00023175"/>
    </source>
</evidence>
<keyword evidence="3" id="KW-0505">Motor protein</keyword>
<feature type="region of interest" description="Disordered" evidence="6">
    <location>
        <begin position="5070"/>
        <end position="5096"/>
    </location>
</feature>
<evidence type="ECO:0000256" key="5">
    <source>
        <dbReference type="SAM" id="Coils"/>
    </source>
</evidence>
<feature type="coiled-coil region" evidence="5">
    <location>
        <begin position="3568"/>
        <end position="3680"/>
    </location>
</feature>
<evidence type="ECO:0000256" key="7">
    <source>
        <dbReference type="SAM" id="Phobius"/>
    </source>
</evidence>
<evidence type="ECO:0000256" key="2">
    <source>
        <dbReference type="ARBA" id="ARBA00022490"/>
    </source>
</evidence>
<sequence length="5509" mass="613197">MAFLHGVLGNIKDKLGQHKGTLDTALKSLKSTNNNGITKYKAAVAEVAGGVRAYNVSVERSNDAVKSVINKLQKQIGSEFLSTIKNILPKKEAPKNIFPPPPVEPYTSKEIREAETLVNKKLEDCKQNAAAFCSHLETEHSAHKNSINDLNDNLRVTLSHVRSTVAYEAKRLGEVKAAKAAEFSDTEEKITATLKSMKISVDCKIDAQIKELISKLREKVQKILDELRGIDKRFREYYNALQEWIIKAEKVVDEAHGEVNRLLGHINNTSTTYPMQITSRADQLERDVEGFYNAGQAATEKVIAEVAKALAAVEALEDFLKWDLHGVREQLGQQIREYLREYVTAVKKEVGSIEGDGKAPTAGLFGIINGVREYVNGYKENFEKTVGDWVTQIMDKKPVNFNITSYIRGDRTNFNPAYKNGGNVESKIKSAISNQIAKQLLNGFSEQPSFAADNIQTSLESIKTFLSTFAGSIGISKSETIVAAIEGEIKISGVSSYEKNLTEALRYIIPAIFSTANQAGEQIGKLMKTCKLEYINKAFAAAEGLSQKLDGALGRGTDPVPGSVYDVNTKINNVLDKQLPIDREAESRGQSYVKVDHLTNSFKKIIAGDDNTKKTALKGAITQIQDDVTGALGGIETLKDGALADLRNVKEYIKRLCEAIKKDAGDDKGDVDDTLRGRLNDLKKRYFEEYEEKKRNGEKSVKKIQKQFGVLHMDLVSKPIKDAEAFITFCSDAEKHFTKLLKEEIERDVQNAKDDLIVHARKQYVDTIKASLERFAVKVTEELQPLPQELRDDLEQGHKGFMDKLGRYFLLQIRDFFPTRIVPPEQRKTLKDFADIIRLRFNDFVVALCDQADFKKNVSVFLEPSRQALHRLLTDLIRSEHFDRTFNTNIDNFNNVLHNFAPKQFAGPCSPLLDALNAGLNRLGTELNKAYVNTYDGVTFDQLLSDKVDPQTKAPGKELTDEGRNCAKVCLTILDTFYHQLYYLFYHCYAKWSTQTIEGKKDYEELRKFLERQGYDVVQLNKDKSGREVGAFLTTAFASHKEFEKSQLTKKTLTAYLDTFRDPTGPVSQLFHYLNTYYDVCQLPIPPSKKHPSSIYDMLTWLSGLTHNRVHHELALNGFAGLFEKPKDKASEVQADDPILLQQDDDALEAYPKRITAMGLSGTLAEVCHYSYETLVAILGNGHSGGVYACEFNINAQGFVYPSNMNTLICMLYEILQRVYEQCYFLYQMCTHDTTLSGWKECWYGNGVGGSSWKCNNLQCANQTGDQTHNQCGNQRANQTADQLGDQPCNQTGDQRPNCGLKSPLQSFLEDGLQGFLPHSLDGTSGKLNCAVKNHFNVPCKTPMGFADITTVASHKQNGHYLRDMLHEFCGNKSSLTSLLSQLRCVLPSAPKTLGDMFGFYNSLLADWDGKGSNHVQRNQHREAAYRDAVQNANFGNPDTDLELTSMFSSSSHGFSKDTSHLIGDLYSLLKCTYKRTNDPAHPCGPYVKPLCRDTCGTFADKHAGKHLSTVVYLTESFYDLLKQLYETCNSKCGKKETKCYAKSCANSCVKKQSKSKPNGIIHDAACSSIVSCKTTLPTLYSNGFVFGDAAALNTIGTKRTCADFCRALENIVKEGKSLYMIVYKHIPEFLFKIREPFIWTLLALWSLSLLYLLHITVVRLDVLRIRSHLRSPSSHRIAAQSLLAAARVKALASSLNEQIDLLKNSDNSQNESKIADLKSQLKDHIAKYHSLSESDRTAQLKDVHSRLLSLADLSGKLGQFVGPEKAVTKAINDGINIIIDSDDDFKSLRKSQSSTAHPPAPVSAGLINDAELTQQIRHYEDLKKRLKPTENSQNHSLSSEESRLLSSCQSKLDALEKLKSLNESFKSLKNPQSDNCKNLLNNLCSGLEKFLGYQETSKGYDGSGIVYSDLDRLCDGVMSFLHGVFDAVKDDDNVTKYDNDTLNNVIDKLNDSVGKGRQAFPEAVAQVSEWLKKHGAQVDQKIKNVTDPLNKLLNGDPENNFKKIPSLIADIQGMQGEPYDEVSGTGGKLHKWLSSVSGLTEKTEESLKALDSVDKQLSNKLHPHVNLLHNAVDTFVANSRMDHQDLIAVCTKVDGDLEALETNVNAVVTSSVGQLKTTVTAGINELDRQVKKILDEKVKTLQETVKKLETIRGKIETAVGSINERFKENGSKNGDETVPCCQKKAQKINEDATEIKTYDLTKLWRDIATELMKLTDGIAKRDGVALKDGSLDQIVAAVRTYATDFKGVFERKISEMVTKVLAAKPVSSYVTSYVTTVNGRNRVVPQTMTAENVRKVADTLSTNITEDLKMLAKSTQSTLTPKGKIDEDLQAVQDYLKIFAGQVAGKLQSAVDQLVPKIEQGLRKKNVMANPHGELYLKRSVQCILTAVSTAAGEAGKELTEFSTLGQIGRLATAISAIKKLCENLRDKVVSVQMITKIQDSLKCKVIEPADDIRNKLTQIIAAVNGEIEKLQKIVKNKFVHSMQPEENLKRLDEAIERKVDGLDSGIKRVLGEQVATLRDNVLNPTTANCQEDIKSSVSTETKRSKTQIKNEALQKFAKTKEKELNELKKIVATQKAEIEKILKNDRANGLKGFLLKLKGVSGKDLESLKISDAMSSTGDKMRMQFAKLSDDFRNYLYPMLEYIGEQVKTPGLPGELGPYGQDQENEYSKKVYDIHGDVRKLLRHLNKNESRKHNFDHEFLRLHDSLTSSLNSFTSSKFDGIFNATLCDVLRASLSAFGRQLGNAYVNRYSTASAITDWDTVDGDGRKAAKILVTIMRILDEALSLLKYECERSWKQQKICLVSKPNIHNPLGAFFKDCGYRVSRTESSYEGELRCHENMRGGHVFNKLLDKAIPGAAKDLHLPKCKPDEAKTQIKSTSQFNIFHILDCLTSHVGEYYQSCHLGLPKSKKYPCSVRDICVWLSGLPHTAVYKTIDGHCQKILNQKDEATNTFPNKEDTVMQRSLQHLNGNIKHICKLAPKILVSIQGHGSGASHAAYPYACCFENNHGQFYYPGDPSSLLDILKDMCMRLLRAFSFLYQQCKHTASDGNGWRECQYGYRVGTYQWDCNEPSDNSSTQPKSQAKCQPNSEANDQPNCLPRSPLQAHLMDGLPGFMPHKFTAVGCQPTCSTCPKGSLVGQCITPMGFADLATAGSIVGRGDDLVDVLATLCKNGGSVLCELVHALQCISPSPPKGLAEMFSYYCNIFQKSYGSLYGHEDTYQTKINDTINKSFPLWPELHGKYDASKLTGALRKLYYSKDGHHQPHIKNGITPGHKDLYSLVAQDSCALTEIANCAPYLKALCHDACHTYPAKHKALYLSWLCRLAWTFWDLLDQLLKAFSDISCQSYGCLSKCGFGKHGVTEEDTSQAPKASKPSCHCNSIVQCKGPMSVFYQYGFTFGLPKELMGSESKKTCDNFVKQLTRVLTKGYFKELFDEIDEFIWAIRTPFSYLLLSLWSLSLLYLLHIAVVRLDVLRIRSHLRSPSSHRIAAQSLLAAARVRALANVKNGALDDIDARRISLGQLAGQLSGLIGGSEEVKNAILNGLYSNVTQLEKRLQASCGGEGCDCNIKKFRDDLKNLQDTFKKYDEIATKIDSLQKDIAEKSKAPGKAPSGGGPEIAELNEKIEAEKKKLEKENESLNEQIKELKSALNASKMKIDEYIQKLTASVRKCEEEIKQYKKDEKQRHKKQYNEDLKDADISIPSHLSNPLATEQAKLKSHEASLESLKNLEKLIAFHESVEKNQDGECLSILNNLCTGLEKFLGYQETSKGYSGDGIVYSDLDRLCDGVMSFLHGVLSGVQDDENVTTYNEYIDSPKINNVIDSLNTSVGKGRQAFEKALTQVDTLIKNVTTPINDLLTGVDEKNFKKIPQLIKDIQQMKKSNYEDVSGTGGLTDKTQEALKALNNVDKQLNNNLHPHVKLMHNAVDTFYVNAILGVNDLNAVCSNVSEQLTNLQANLMAKADEEGDGCVRLLTNEFETQIRTPLNTAKINLNNLNHKLNDWIDKAMLVVSKALSKCDEILGHVKNKEQSKTWTTVETAAKNLRDMANELREVAKQVKAQITSWVGTALSEVVTLDRAVRTVLKETKDNIKAAMQKYVKTQLLGDIKGKVEKITGTKGGNGLKNIVEKVKQYVEENYIDDHFATETLEGWIEDILSKSELAKTFLDYYTTNHQELVISTISSYINTEIVKTIPHHPKVVPGKVKETLASIQALLTELSVQVALKAGKNQYYTIAGTIHQALQDIAPGTFTAAKGNLEQALRQILPAVAATSNHIAGQIGDLINDCQIGNVDAALTVATGLESDISTALLKGSDVIKPDHMFQLSDSVDARILGILEAEVGEDDKKGGGAMVTKVKDTNMGLYGKLIKQDKVKTGALTGANKGESEGQLPEAIGNIGREVNSAARLGKIVETNTNGKKDGNFYDDTFTLLCGEVDSALEKLCTAVKDLVEKDNGTSGVIGDQVDPKRGVQKLLEDLKTMLNDDKKARKYGLTKHLREIHEEIRTKIIGTSGDYSGIPETLLQIKTAAEKFHNETIPNTVNACITAINEKVQSEVTEKIRNLKNTALHKFAATKQKELEDLKKLVTDQSARIEDLISLDSMIGLKGLLREMKAWLEDRSLIHIQSPVEFTGTASQLKQFLDAILRYVQHQVMTPKGHSTPAPNANSKKVADIQAALNKLLSHLQENSSRAFTYDSKFRQLLQSLTALLCDFDAERFANPYHPVLLDALRKGMNALIGELDKAYINKYDGVKDIAWSKTKGPNFDPTADANRCAKVFMSCLPMWLEDLTRVMHKCSAEGSWREKAIYLREDDGKGNYLGDFLRECGYKVPTCKKSKQDGELQCRHSMRGEHIHKKLAESLINTLNNVHLNACVKEKHHEGQTAKSLFDLFDLLKCLTTHVGEYYESCHLELPKSQKYPCSVRDICVWLSGLPHTAVYDKIDGHCDKLLNQKDEATNTFPNKEDTVMQRSLQHLNGNIKHICKLAPKILVSIQGHGSGASHAAYPYACCFENNHGQFYYPGDPSSLLDILKDMCMRLLRAFSFLYQQCKHTASDGNGWRECQYGYRVGTYQWDCNEPSDNSSTQPKSQAKCQPNSEANDQPNCLPRSPLQAHLMDGLPGFMPHKFTAVGCQPTCSTCPKGSLVGQCITPMGFADLATAGSIVGRGDDLVDVLATLCKNGGSVLCELVHALQCISPSPPKGLAEMFSYYCNIFQKSYGSLYGHEDTYQTKINDTINKSFPLWPELHGKYDASKLTGALRKLYYSKDGHHQPHIKNGITPGHKDLYSLVAQDSCALTEIANCAPYLKALCHDACHTYPAKHANLYMAWLCRLAWAFWDLLDQLLKAFNNISCQSYGCQCKCGFGKHGVTEEDTSQPSKAPKPSCHCNSIVQCKGPMSVFYQYGFTFGMPKELMGSERKMSCDNFVKQLTRVLHKGYFKELFDEIDDFIWAIRTPFSYLLLALWSLSLLYLLHITVVRLDALRIRSHLRSPASHRIAAQSLLAAARVKALANVKYFSP</sequence>
<evidence type="ECO:0000256" key="1">
    <source>
        <dbReference type="ARBA" id="ARBA00004245"/>
    </source>
</evidence>
<gene>
    <name evidence="8" type="ORF">BOVATA_047190</name>
</gene>
<feature type="coiled-coil region" evidence="5">
    <location>
        <begin position="1686"/>
        <end position="1728"/>
    </location>
</feature>
<keyword evidence="4" id="KW-0206">Cytoskeleton</keyword>
<dbReference type="RefSeq" id="XP_028869469.1">
    <property type="nucleotide sequence ID" value="XM_029013636.1"/>
</dbReference>
<protein>
    <submittedName>
        <fullName evidence="8">Uncharacterized protein</fullName>
    </submittedName>
</protein>
<evidence type="ECO:0000256" key="6">
    <source>
        <dbReference type="SAM" id="MobiDB-lite"/>
    </source>
</evidence>
<dbReference type="PANTHER" id="PTHR47970">
    <property type="entry name" value="KINESIN-LIKE PROTEIN KIF11"/>
    <property type="match status" value="1"/>
</dbReference>
<keyword evidence="5" id="KW-0175">Coiled coil</keyword>
<reference evidence="8 9" key="1">
    <citation type="journal article" date="2017" name="BMC Genomics">
        <title>Whole-genome assembly of Babesia ovata and comparative genomics between closely related pathogens.</title>
        <authorList>
            <person name="Yamagishi J."/>
            <person name="Asada M."/>
            <person name="Hakimi H."/>
            <person name="Tanaka T.Q."/>
            <person name="Sugimoto C."/>
            <person name="Kawazu S."/>
        </authorList>
    </citation>
    <scope>NUCLEOTIDE SEQUENCE [LARGE SCALE GENOMIC DNA]</scope>
    <source>
        <strain evidence="8 9">Miyake</strain>
    </source>
</reference>
<keyword evidence="2" id="KW-0963">Cytoplasm</keyword>
<evidence type="ECO:0000313" key="9">
    <source>
        <dbReference type="Proteomes" id="UP000236319"/>
    </source>
</evidence>
<dbReference type="EMBL" id="BDSA01000024">
    <property type="protein sequence ID" value="GBE63226.1"/>
    <property type="molecule type" value="Genomic_DNA"/>
</dbReference>
<organism evidence="8 9">
    <name type="scientific">Babesia ovata</name>
    <dbReference type="NCBI Taxonomy" id="189622"/>
    <lineage>
        <taxon>Eukaryota</taxon>
        <taxon>Sar</taxon>
        <taxon>Alveolata</taxon>
        <taxon>Apicomplexa</taxon>
        <taxon>Aconoidasida</taxon>
        <taxon>Piroplasmida</taxon>
        <taxon>Babesiidae</taxon>
        <taxon>Babesia</taxon>
    </lineage>
</organism>
<dbReference type="Proteomes" id="UP000236319">
    <property type="component" value="Unassembled WGS sequence"/>
</dbReference>
<dbReference type="VEuPathDB" id="PiroplasmaDB:BOVATA_047190"/>
<dbReference type="Gene3D" id="1.10.287.1490">
    <property type="match status" value="1"/>
</dbReference>
<evidence type="ECO:0000313" key="8">
    <source>
        <dbReference type="EMBL" id="GBE63226.1"/>
    </source>
</evidence>
<feature type="compositionally biased region" description="Polar residues" evidence="6">
    <location>
        <begin position="5071"/>
        <end position="5095"/>
    </location>
</feature>
<dbReference type="InterPro" id="IPR047149">
    <property type="entry name" value="KIF11-like"/>
</dbReference>
<keyword evidence="7" id="KW-0472">Membrane</keyword>
<proteinExistence type="predicted"/>
<keyword evidence="9" id="KW-1185">Reference proteome</keyword>
<accession>A0A2H6KJQ7</accession>
<evidence type="ECO:0000256" key="4">
    <source>
        <dbReference type="ARBA" id="ARBA00023212"/>
    </source>
</evidence>
<comment type="caution">
    <text evidence="8">The sequence shown here is derived from an EMBL/GenBank/DDBJ whole genome shotgun (WGS) entry which is preliminary data.</text>
</comment>
<feature type="transmembrane region" description="Helical" evidence="7">
    <location>
        <begin position="5447"/>
        <end position="5470"/>
    </location>
</feature>
<comment type="subcellular location">
    <subcellularLocation>
        <location evidence="1">Cytoplasm</location>
        <location evidence="1">Cytoskeleton</location>
    </subcellularLocation>
</comment>
<feature type="region of interest" description="Disordered" evidence="6">
    <location>
        <begin position="3070"/>
        <end position="3096"/>
    </location>
</feature>
<dbReference type="GeneID" id="39876996"/>
<feature type="coiled-coil region" evidence="5">
    <location>
        <begin position="2124"/>
        <end position="2152"/>
    </location>
</feature>
<feature type="compositionally biased region" description="Polar residues" evidence="6">
    <location>
        <begin position="3071"/>
        <end position="3095"/>
    </location>
</feature>